<dbReference type="Proteomes" id="UP000526233">
    <property type="component" value="Unassembled WGS sequence"/>
</dbReference>
<organism evidence="2 3">
    <name type="scientific">Brucella pseudogrignonensis</name>
    <dbReference type="NCBI Taxonomy" id="419475"/>
    <lineage>
        <taxon>Bacteria</taxon>
        <taxon>Pseudomonadati</taxon>
        <taxon>Pseudomonadota</taxon>
        <taxon>Alphaproteobacteria</taxon>
        <taxon>Hyphomicrobiales</taxon>
        <taxon>Brucellaceae</taxon>
        <taxon>Brucella/Ochrobactrum group</taxon>
        <taxon>Brucella</taxon>
    </lineage>
</organism>
<proteinExistence type="predicted"/>
<evidence type="ECO:0000256" key="1">
    <source>
        <dbReference type="SAM" id="MobiDB-lite"/>
    </source>
</evidence>
<sequence length="461" mass="50530">MAFWNNKNASTSVATPAPVSSDAKSLSAASPRRGWFTVFESFAGAWQRNVEVKPELALAYHAVFSCVTLISSDIAKLRARIVEETPDGIWVEKKRHALKKLLRKPNDIQTAIQFWENYFISKLTTGNTYVLKRRSPDNKVLSLHVLNPMLVQVLVSPQGAVFYQLNVDDVSGLTSSVTVPASEIIHDRFNCFFHPLVGLSPIYASGLAAKQGLTIQQHSDRFFGNNALPSGIISVPGAIEEEDAAAIKKSWEDGYSRENSGKLAVLADGMEFKALAIPAQSAQLIEQLRWTAEVVCSTFHVPPYKIGIGTLPTYNNIQALNVEYYSQCLQTLIESAEDCMDDGLGFGESIGVEFNVDVLLRMDGMTMATRLKEEVGAGIRKPNEARKVMNLPAVEGGDTPYLQQQNYSLSALNKRDAREDPFATAKPENKPEILPLAESDANAKAIAAFATKAVEIFKDAA</sequence>
<accession>A0A7Y3WW78</accession>
<dbReference type="AlphaFoldDB" id="A0A7Y3WW78"/>
<protein>
    <submittedName>
        <fullName evidence="2">Phage portal protein</fullName>
    </submittedName>
</protein>
<feature type="compositionally biased region" description="Polar residues" evidence="1">
    <location>
        <begin position="1"/>
        <end position="14"/>
    </location>
</feature>
<reference evidence="2 3" key="1">
    <citation type="submission" date="2018-11" db="EMBL/GenBank/DDBJ databases">
        <title>Genome sequencing and analysis.</title>
        <authorList>
            <person name="Huang Y.-T."/>
        </authorList>
    </citation>
    <scope>NUCLEOTIDE SEQUENCE [LARGE SCALE GENOMIC DNA]</scope>
    <source>
        <strain evidence="2 3">SHIN</strain>
    </source>
</reference>
<dbReference type="EMBL" id="PKQI01000001">
    <property type="protein sequence ID" value="NNV19964.1"/>
    <property type="molecule type" value="Genomic_DNA"/>
</dbReference>
<gene>
    <name evidence="2" type="ORF">EHE22_05915</name>
</gene>
<name>A0A7Y3WW78_9HYPH</name>
<dbReference type="NCBIfam" id="TIGR01537">
    <property type="entry name" value="portal_HK97"/>
    <property type="match status" value="1"/>
</dbReference>
<dbReference type="InterPro" id="IPR006944">
    <property type="entry name" value="Phage/GTA_portal"/>
</dbReference>
<feature type="region of interest" description="Disordered" evidence="1">
    <location>
        <begin position="1"/>
        <end position="22"/>
    </location>
</feature>
<dbReference type="Pfam" id="PF04860">
    <property type="entry name" value="Phage_portal"/>
    <property type="match status" value="1"/>
</dbReference>
<evidence type="ECO:0000313" key="3">
    <source>
        <dbReference type="Proteomes" id="UP000526233"/>
    </source>
</evidence>
<evidence type="ECO:0000313" key="2">
    <source>
        <dbReference type="EMBL" id="NNV19964.1"/>
    </source>
</evidence>
<dbReference type="InterPro" id="IPR006427">
    <property type="entry name" value="Portal_HK97"/>
</dbReference>
<comment type="caution">
    <text evidence="2">The sequence shown here is derived from an EMBL/GenBank/DDBJ whole genome shotgun (WGS) entry which is preliminary data.</text>
</comment>